<accession>A0A2L2SYB4</accession>
<proteinExistence type="predicted"/>
<evidence type="ECO:0000313" key="1">
    <source>
        <dbReference type="EMBL" id="CEI63004.1"/>
    </source>
</evidence>
<evidence type="ECO:0000313" key="2">
    <source>
        <dbReference type="Proteomes" id="UP000245910"/>
    </source>
</evidence>
<dbReference type="AlphaFoldDB" id="A0A2L2SYB4"/>
<dbReference type="EMBL" id="LN649230">
    <property type="protein sequence ID" value="CEI63004.1"/>
    <property type="molecule type" value="Genomic_DNA"/>
</dbReference>
<name>A0A2L2SYB4_9HYPO</name>
<keyword evidence="2" id="KW-1185">Reference proteome</keyword>
<dbReference type="Proteomes" id="UP000245910">
    <property type="component" value="Chromosome II"/>
</dbReference>
<organism evidence="1 2">
    <name type="scientific">Fusarium venenatum</name>
    <dbReference type="NCBI Taxonomy" id="56646"/>
    <lineage>
        <taxon>Eukaryota</taxon>
        <taxon>Fungi</taxon>
        <taxon>Dikarya</taxon>
        <taxon>Ascomycota</taxon>
        <taxon>Pezizomycotina</taxon>
        <taxon>Sordariomycetes</taxon>
        <taxon>Hypocreomycetidae</taxon>
        <taxon>Hypocreales</taxon>
        <taxon>Nectriaceae</taxon>
        <taxon>Fusarium</taxon>
    </lineage>
</organism>
<protein>
    <submittedName>
        <fullName evidence="1">Uncharacterized protein</fullName>
    </submittedName>
</protein>
<reference evidence="2" key="1">
    <citation type="submission" date="2014-10" db="EMBL/GenBank/DDBJ databases">
        <authorList>
            <person name="King R."/>
        </authorList>
    </citation>
    <scope>NUCLEOTIDE SEQUENCE [LARGE SCALE GENOMIC DNA]</scope>
    <source>
        <strain evidence="2">A3/5</strain>
    </source>
</reference>
<sequence length="65" mass="7554">MSKKSVGVDMLWAAMDEEEALGFEQGKNVIEAKGSYLDLDLDNFLPHYVGKYPLRYNKRRNMWAI</sequence>